<feature type="compositionally biased region" description="Basic and acidic residues" evidence="20">
    <location>
        <begin position="882"/>
        <end position="893"/>
    </location>
</feature>
<evidence type="ECO:0000256" key="11">
    <source>
        <dbReference type="ARBA" id="ARBA00023180"/>
    </source>
</evidence>
<evidence type="ECO:0000256" key="4">
    <source>
        <dbReference type="ARBA" id="ARBA00022692"/>
    </source>
</evidence>
<feature type="binding site" evidence="17">
    <location>
        <position position="524"/>
    </location>
    <ligand>
        <name>L-glutamate</name>
        <dbReference type="ChEBI" id="CHEBI:29985"/>
    </ligand>
</feature>
<name>A0A6M6DQR3_CERKI</name>
<keyword evidence="11" id="KW-0325">Glycoprotein</keyword>
<dbReference type="GO" id="GO:0008328">
    <property type="term" value="C:ionotropic glutamate receptor complex"/>
    <property type="evidence" value="ECO:0007669"/>
    <property type="project" value="UniProtKB-ARBA"/>
</dbReference>
<dbReference type="InterPro" id="IPR001320">
    <property type="entry name" value="Iontro_rcpt_C"/>
</dbReference>
<evidence type="ECO:0000256" key="3">
    <source>
        <dbReference type="ARBA" id="ARBA00022475"/>
    </source>
</evidence>
<feature type="binding site" evidence="17">
    <location>
        <position position="690"/>
    </location>
    <ligand>
        <name>L-glutamate</name>
        <dbReference type="ChEBI" id="CHEBI:29985"/>
    </ligand>
</feature>
<keyword evidence="8" id="KW-0406">Ion transport</keyword>
<evidence type="ECO:0000256" key="13">
    <source>
        <dbReference type="ARBA" id="ARBA00023286"/>
    </source>
</evidence>
<evidence type="ECO:0000256" key="19">
    <source>
        <dbReference type="PIRSR" id="PIRSR601508-3"/>
    </source>
</evidence>
<dbReference type="CDD" id="cd06382">
    <property type="entry name" value="PBP1_iGluR_Kainate"/>
    <property type="match status" value="1"/>
</dbReference>
<evidence type="ECO:0000259" key="24">
    <source>
        <dbReference type="SMART" id="SM00918"/>
    </source>
</evidence>
<evidence type="ECO:0000256" key="15">
    <source>
        <dbReference type="ARBA" id="ARBA00034104"/>
    </source>
</evidence>
<evidence type="ECO:0000256" key="2">
    <source>
        <dbReference type="ARBA" id="ARBA00022448"/>
    </source>
</evidence>
<evidence type="ECO:0000256" key="10">
    <source>
        <dbReference type="ARBA" id="ARBA00023170"/>
    </source>
</evidence>
<keyword evidence="19" id="KW-1015">Disulfide bond</keyword>
<evidence type="ECO:0000256" key="17">
    <source>
        <dbReference type="PIRSR" id="PIRSR601508-1"/>
    </source>
</evidence>
<dbReference type="Pfam" id="PF10613">
    <property type="entry name" value="Lig_chan-Glu_bd"/>
    <property type="match status" value="1"/>
</dbReference>
<keyword evidence="13" id="KW-1071">Ligand-gated ion channel</keyword>
<keyword evidence="2" id="KW-0813">Transport</keyword>
<dbReference type="InterPro" id="IPR001828">
    <property type="entry name" value="ANF_lig-bd_rcpt"/>
</dbReference>
<keyword evidence="9 21" id="KW-0472">Membrane</keyword>
<dbReference type="PANTHER" id="PTHR18966">
    <property type="entry name" value="IONOTROPIC GLUTAMATE RECEPTOR"/>
    <property type="match status" value="1"/>
</dbReference>
<feature type="domain" description="Ionotropic glutamate receptor C-terminal" evidence="23">
    <location>
        <begin position="432"/>
        <end position="804"/>
    </location>
</feature>
<evidence type="ECO:0000313" key="25">
    <source>
        <dbReference type="EMBL" id="QJX74375.1"/>
    </source>
</evidence>
<dbReference type="Gene3D" id="3.40.50.2300">
    <property type="match status" value="2"/>
</dbReference>
<dbReference type="GO" id="GO:0045211">
    <property type="term" value="C:postsynaptic membrane"/>
    <property type="evidence" value="ECO:0007669"/>
    <property type="project" value="UniProtKB-SubCell"/>
</dbReference>
<sequence length="912" mass="101647">MAGDPPVLRPAACLVVATACCLLGARASNNPTYSVRIAGIFEESDPPALRHAFLSAVEAVNRQTTMEFVLGNAGHRPLIRAHQEVIDSADSFGAKRKACSLVEQGIAGVVGPRQSSSTDVVRSMCDRLEIPQIIVNWDPYPPPIASYQFNLHPHADFIAQALVDVLHELKWRSYTVLFHNDESLVRLRGVLQEREPSDPPVAVRQLDEDGDNRPLLKEIKQAAESRLVLDCDTDMILPVLQQAADIKLAEVYQSYLLTSLDAHTLDFTQFRLAGTNITILRLIQPESEAVMKTMQDFEYPGTEVPSTITPQTIRTETALMYDAVRVMAEALFKTSTMDWVQTQPLNCSDDSAVWDRGVSVREFIRDMRHEGISGEIKFDAEGRRMGFQLEVLELSLNGFKRVGTWTPEEGFLGTRSETQTLEETQNIIQGRHLIVSSRLGPPYLREKPQTTPPRIGNDRYEGYSMDLISQIADLLNFTFEFKLAPDGQYGSRDEKTGTWNGLVGELLAGRADLAICDLTITQERQSAVDFTMPFMTLGISILYKQPEKADPNLFSFLDPFTIDVWIYMATAYLGVSIIFFILARMAPGEWDKGHPCDPDPTELENTFNMINIFWFSTGSLMGQGCDLLPKAVSTRLIAGMWWFFTLIMIASYTANLAAFLTNSKLEAPIEGVEDLAKQTKIKYGTYAGGSTAAFFRNSNDSLYQRMWLVMKQARPDVFTAGNQEGVERVKKEKGNYAFFMESTSIEYQTALDCNLRKVGGLLDSKGYGIALQRDSPFRTAVSGAVLTLQERGNLSALKTRWWKAPEGQECAEDDGAAVDSNELGILNVGGVFFVLAFGTLGAFFVAILELLWNCRKIAVEEKITPWEALKSELKFVVQCSNDEKPVRKPPDADGDKEEEASQLQYGRLSADK</sequence>
<evidence type="ECO:0000256" key="14">
    <source>
        <dbReference type="ARBA" id="ARBA00023303"/>
    </source>
</evidence>
<dbReference type="Pfam" id="PF00060">
    <property type="entry name" value="Lig_chan"/>
    <property type="match status" value="1"/>
</dbReference>
<dbReference type="GO" id="GO:0004970">
    <property type="term" value="F:glutamate-gated receptor activity"/>
    <property type="evidence" value="ECO:0007669"/>
    <property type="project" value="UniProtKB-ARBA"/>
</dbReference>
<protein>
    <recommendedName>
        <fullName evidence="16">Glutamate receptor 1</fullName>
    </recommendedName>
</protein>
<evidence type="ECO:0000256" key="22">
    <source>
        <dbReference type="SAM" id="SignalP"/>
    </source>
</evidence>
<dbReference type="FunFam" id="1.10.287.70:FF:000064">
    <property type="entry name" value="Glutamate receptor ionotropic, kainate"/>
    <property type="match status" value="1"/>
</dbReference>
<evidence type="ECO:0000259" key="23">
    <source>
        <dbReference type="SMART" id="SM00079"/>
    </source>
</evidence>
<accession>A0A6M6DQR3</accession>
<feature type="binding site" evidence="17">
    <location>
        <position position="691"/>
    </location>
    <ligand>
        <name>L-glutamate</name>
        <dbReference type="ChEBI" id="CHEBI:29985"/>
    </ligand>
</feature>
<evidence type="ECO:0000256" key="6">
    <source>
        <dbReference type="ARBA" id="ARBA00022989"/>
    </source>
</evidence>
<feature type="site" description="Interaction with the cone snail toxin Con-ikot-ikot" evidence="18">
    <location>
        <position position="492"/>
    </location>
</feature>
<dbReference type="SUPFAM" id="SSF53850">
    <property type="entry name" value="Periplasmic binding protein-like II"/>
    <property type="match status" value="1"/>
</dbReference>
<organism evidence="25">
    <name type="scientific">Ceracris kiangsu</name>
    <name type="common">Yellow-spined bamboo locust</name>
    <name type="synonym">Rammeacris kiangsu</name>
    <dbReference type="NCBI Taxonomy" id="227354"/>
    <lineage>
        <taxon>Eukaryota</taxon>
        <taxon>Metazoa</taxon>
        <taxon>Ecdysozoa</taxon>
        <taxon>Arthropoda</taxon>
        <taxon>Hexapoda</taxon>
        <taxon>Insecta</taxon>
        <taxon>Pterygota</taxon>
        <taxon>Neoptera</taxon>
        <taxon>Polyneoptera</taxon>
        <taxon>Orthoptera</taxon>
        <taxon>Caelifera</taxon>
        <taxon>Acrididea</taxon>
        <taxon>Acridomorpha</taxon>
        <taxon>Acridoidea</taxon>
        <taxon>Acrididae</taxon>
        <taxon>Gomphocerinae</taxon>
        <taxon>Ceracris</taxon>
    </lineage>
</organism>
<dbReference type="Pfam" id="PF01094">
    <property type="entry name" value="ANF_receptor"/>
    <property type="match status" value="1"/>
</dbReference>
<feature type="binding site" evidence="17">
    <location>
        <position position="741"/>
    </location>
    <ligand>
        <name>L-glutamate</name>
        <dbReference type="ChEBI" id="CHEBI:29985"/>
    </ligand>
</feature>
<feature type="disulfide bond" evidence="19">
    <location>
        <begin position="753"/>
        <end position="810"/>
    </location>
</feature>
<keyword evidence="6 21" id="KW-1133">Transmembrane helix</keyword>
<dbReference type="InterPro" id="IPR028082">
    <property type="entry name" value="Peripla_BP_I"/>
</dbReference>
<dbReference type="InterPro" id="IPR019594">
    <property type="entry name" value="Glu/Gly-bd"/>
</dbReference>
<dbReference type="AlphaFoldDB" id="A0A6M6DQR3"/>
<evidence type="ECO:0000256" key="8">
    <source>
        <dbReference type="ARBA" id="ARBA00023065"/>
    </source>
</evidence>
<feature type="site" description="Interaction with the cone snail toxin Con-ikot-ikot" evidence="18">
    <location>
        <position position="696"/>
    </location>
</feature>
<evidence type="ECO:0000256" key="7">
    <source>
        <dbReference type="ARBA" id="ARBA00023018"/>
    </source>
</evidence>
<dbReference type="SMART" id="SM00918">
    <property type="entry name" value="Lig_chan-Glu_bd"/>
    <property type="match status" value="1"/>
</dbReference>
<evidence type="ECO:0000256" key="21">
    <source>
        <dbReference type="SAM" id="Phobius"/>
    </source>
</evidence>
<feature type="domain" description="Ionotropic glutamate receptor L-glutamate and glycine-binding" evidence="24">
    <location>
        <begin position="442"/>
        <end position="508"/>
    </location>
</feature>
<keyword evidence="3" id="KW-1003">Cell membrane</keyword>
<dbReference type="PRINTS" id="PR00177">
    <property type="entry name" value="NMDARECEPTOR"/>
</dbReference>
<dbReference type="Gene3D" id="3.40.190.10">
    <property type="entry name" value="Periplasmic binding protein-like II"/>
    <property type="match status" value="2"/>
</dbReference>
<keyword evidence="4 21" id="KW-0812">Transmembrane</keyword>
<feature type="region of interest" description="Disordered" evidence="20">
    <location>
        <begin position="882"/>
        <end position="912"/>
    </location>
</feature>
<keyword evidence="12" id="KW-0628">Postsynaptic cell membrane</keyword>
<dbReference type="FunFam" id="3.40.190.10:FF:000060">
    <property type="entry name" value="Glutamate receptor ionotropic, kainate 1"/>
    <property type="match status" value="1"/>
</dbReference>
<dbReference type="InterPro" id="IPR001508">
    <property type="entry name" value="Iono_Glu_rcpt_met"/>
</dbReference>
<dbReference type="SUPFAM" id="SSF53822">
    <property type="entry name" value="Periplasmic binding protein-like I"/>
    <property type="match status" value="1"/>
</dbReference>
<feature type="binding site" evidence="17">
    <location>
        <position position="519"/>
    </location>
    <ligand>
        <name>L-glutamate</name>
        <dbReference type="ChEBI" id="CHEBI:29985"/>
    </ligand>
</feature>
<evidence type="ECO:0000256" key="9">
    <source>
        <dbReference type="ARBA" id="ARBA00023136"/>
    </source>
</evidence>
<reference evidence="25" key="1">
    <citation type="submission" date="2020-01" db="EMBL/GenBank/DDBJ databases">
        <title>Identification and Expression Profiles Analysis of Chemosensory Genes from the Antennal Transcriptome of Ceracris kiangsu Tsai (Orthoptera: Acrididae).</title>
        <authorList>
            <person name="Li R."/>
            <person name="Jiang G.-f."/>
        </authorList>
    </citation>
    <scope>NUCLEOTIDE SEQUENCE</scope>
</reference>
<keyword evidence="10 25" id="KW-0675">Receptor</keyword>
<dbReference type="EMBL" id="MT072647">
    <property type="protein sequence ID" value="QJX74375.1"/>
    <property type="molecule type" value="mRNA"/>
</dbReference>
<feature type="transmembrane region" description="Helical" evidence="21">
    <location>
        <begin position="640"/>
        <end position="660"/>
    </location>
</feature>
<feature type="site" description="Crucial to convey clamshell closure to channel opening" evidence="18">
    <location>
        <position position="669"/>
    </location>
</feature>
<feature type="transmembrane region" description="Helical" evidence="21">
    <location>
        <begin position="564"/>
        <end position="583"/>
    </location>
</feature>
<keyword evidence="7" id="KW-0770">Synapse</keyword>
<proteinExistence type="evidence at transcript level"/>
<evidence type="ECO:0000256" key="12">
    <source>
        <dbReference type="ARBA" id="ARBA00023257"/>
    </source>
</evidence>
<dbReference type="SMART" id="SM00079">
    <property type="entry name" value="PBPe"/>
    <property type="match status" value="1"/>
</dbReference>
<evidence type="ECO:0000256" key="5">
    <source>
        <dbReference type="ARBA" id="ARBA00022729"/>
    </source>
</evidence>
<keyword evidence="14" id="KW-0407">Ion channel</keyword>
<dbReference type="InterPro" id="IPR015683">
    <property type="entry name" value="Ionotropic_Glu_rcpt"/>
</dbReference>
<evidence type="ECO:0000256" key="18">
    <source>
        <dbReference type="PIRSR" id="PIRSR601508-2"/>
    </source>
</evidence>
<dbReference type="FunFam" id="3.40.190.10:FF:000178">
    <property type="entry name" value="Glutamate receptor subunit"/>
    <property type="match status" value="1"/>
</dbReference>
<comment type="similarity">
    <text evidence="1">Belongs to the glutamate-gated ion channel (TC 1.A.10.1) family.</text>
</comment>
<feature type="transmembrane region" description="Helical" evidence="21">
    <location>
        <begin position="830"/>
        <end position="852"/>
    </location>
</feature>
<keyword evidence="5 22" id="KW-0732">Signal</keyword>
<evidence type="ECO:0000256" key="16">
    <source>
        <dbReference type="ARBA" id="ARBA00072754"/>
    </source>
</evidence>
<evidence type="ECO:0000256" key="1">
    <source>
        <dbReference type="ARBA" id="ARBA00008685"/>
    </source>
</evidence>
<feature type="chain" id="PRO_5026992257" description="Glutamate receptor 1" evidence="22">
    <location>
        <begin position="28"/>
        <end position="912"/>
    </location>
</feature>
<comment type="subcellular location">
    <subcellularLocation>
        <location evidence="15">Postsynaptic cell membrane</location>
        <topology evidence="15">Multi-pass membrane protein</topology>
    </subcellularLocation>
</comment>
<dbReference type="Gene3D" id="1.10.287.70">
    <property type="match status" value="1"/>
</dbReference>
<feature type="signal peptide" evidence="22">
    <location>
        <begin position="1"/>
        <end position="27"/>
    </location>
</feature>
<evidence type="ECO:0000256" key="20">
    <source>
        <dbReference type="SAM" id="MobiDB-lite"/>
    </source>
</evidence>